<accession>A0ABX6G4J8</accession>
<name>A0ABX6G4J8_9BACI</name>
<organism evidence="1 2">
    <name type="scientific">Bacillus toyonensis</name>
    <dbReference type="NCBI Taxonomy" id="155322"/>
    <lineage>
        <taxon>Bacteria</taxon>
        <taxon>Bacillati</taxon>
        <taxon>Bacillota</taxon>
        <taxon>Bacilli</taxon>
        <taxon>Bacillales</taxon>
        <taxon>Bacillaceae</taxon>
        <taxon>Bacillus</taxon>
        <taxon>Bacillus cereus group</taxon>
    </lineage>
</organism>
<gene>
    <name evidence="1" type="ORF">GPA05_04865</name>
</gene>
<proteinExistence type="predicted"/>
<protein>
    <submittedName>
        <fullName evidence="1">Uncharacterized protein</fullName>
    </submittedName>
</protein>
<dbReference type="EMBL" id="CP047044">
    <property type="protein sequence ID" value="QHA16364.1"/>
    <property type="molecule type" value="Genomic_DNA"/>
</dbReference>
<evidence type="ECO:0000313" key="2">
    <source>
        <dbReference type="Proteomes" id="UP000440820"/>
    </source>
</evidence>
<sequence length="316" mass="36580">MELLESKQKFDILNTLNNHVKSQIIFYALENGAIQKVHFSRLYPFVQRMLGMAMFQEIIYLFDKEKNMTIAKQVLNMLSSLGEVAKLPNGYYLPLPERVVELPVSKRQVLLSSTQGREKNTNYIGVGSGYGSDEVDLPKLMLEEWMPSVGIKEFCQILNQSQVCNLYDKPDQIFIGRKKREWMSYENGITQCNGAAIVKCHIAQGPASYYWLKKIRNRISYYKIPNEYVGIAKFALEKQAGISRTAECFEIDATFFKVKFFQRIPENERNMLMLFGFPENVYDPFSWIIPTVHYGDFVYVINRLGMKVDSLSITSR</sequence>
<dbReference type="Proteomes" id="UP000440820">
    <property type="component" value="Chromosome"/>
</dbReference>
<dbReference type="RefSeq" id="WP_000421373.1">
    <property type="nucleotide sequence ID" value="NZ_JABTXX010000022.1"/>
</dbReference>
<reference evidence="1 2" key="1">
    <citation type="submission" date="2019-12" db="EMBL/GenBank/DDBJ databases">
        <title>Bacillus toyonensis BV-17 genome.</title>
        <authorList>
            <person name="Chen J."/>
        </authorList>
    </citation>
    <scope>NUCLEOTIDE SEQUENCE [LARGE SCALE GENOMIC DNA]</scope>
    <source>
        <strain evidence="1 2">BV-17</strain>
    </source>
</reference>
<evidence type="ECO:0000313" key="1">
    <source>
        <dbReference type="EMBL" id="QHA16364.1"/>
    </source>
</evidence>
<keyword evidence="2" id="KW-1185">Reference proteome</keyword>